<dbReference type="SUPFAM" id="SSF53098">
    <property type="entry name" value="Ribonuclease H-like"/>
    <property type="match status" value="1"/>
</dbReference>
<name>A0A330GKG2_9HYPH</name>
<dbReference type="EMBL" id="QMBQ01000009">
    <property type="protein sequence ID" value="RAZ72992.1"/>
    <property type="molecule type" value="Genomic_DNA"/>
</dbReference>
<comment type="similarity">
    <text evidence="1">Belongs to the argonaute family. Long pAgo subfamily.</text>
</comment>
<organism evidence="4 5">
    <name type="scientific">Mesorhizobium atlanticum</name>
    <dbReference type="NCBI Taxonomy" id="2233532"/>
    <lineage>
        <taxon>Bacteria</taxon>
        <taxon>Pseudomonadati</taxon>
        <taxon>Pseudomonadota</taxon>
        <taxon>Alphaproteobacteria</taxon>
        <taxon>Hyphomicrobiales</taxon>
        <taxon>Phyllobacteriaceae</taxon>
        <taxon>Mesorhizobium</taxon>
    </lineage>
</organism>
<evidence type="ECO:0000313" key="5">
    <source>
        <dbReference type="Proteomes" id="UP000251956"/>
    </source>
</evidence>
<keyword evidence="5" id="KW-1185">Reference proteome</keyword>
<dbReference type="AlphaFoldDB" id="A0A330GKG2"/>
<dbReference type="Gene3D" id="3.30.420.10">
    <property type="entry name" value="Ribonuclease H-like superfamily/Ribonuclease H"/>
    <property type="match status" value="1"/>
</dbReference>
<protein>
    <recommendedName>
        <fullName evidence="2">Protein argonaute</fullName>
    </recommendedName>
</protein>
<dbReference type="RefSeq" id="WP_112130195.1">
    <property type="nucleotide sequence ID" value="NZ_QMBQ01000009.1"/>
</dbReference>
<dbReference type="InterPro" id="IPR012337">
    <property type="entry name" value="RNaseH-like_sf"/>
</dbReference>
<dbReference type="OrthoDB" id="784375at2"/>
<dbReference type="InterPro" id="IPR036397">
    <property type="entry name" value="RNaseH_sf"/>
</dbReference>
<dbReference type="InterPro" id="IPR003165">
    <property type="entry name" value="Piwi"/>
</dbReference>
<evidence type="ECO:0000259" key="3">
    <source>
        <dbReference type="SMART" id="SM00950"/>
    </source>
</evidence>
<comment type="caution">
    <text evidence="4">The sequence shown here is derived from an EMBL/GenBank/DDBJ whole genome shotgun (WGS) entry which is preliminary data.</text>
</comment>
<evidence type="ECO:0000256" key="2">
    <source>
        <dbReference type="ARBA" id="ARBA00035032"/>
    </source>
</evidence>
<feature type="domain" description="Piwi" evidence="3">
    <location>
        <begin position="498"/>
        <end position="777"/>
    </location>
</feature>
<evidence type="ECO:0000256" key="1">
    <source>
        <dbReference type="ARBA" id="ARBA00035012"/>
    </source>
</evidence>
<proteinExistence type="inferred from homology"/>
<reference evidence="4 5" key="1">
    <citation type="submission" date="2018-07" db="EMBL/GenBank/DDBJ databases">
        <title>Diversity of Mesorhizobium strains in Brazil.</title>
        <authorList>
            <person name="Helene L.C.F."/>
            <person name="Dall'Agnol R."/>
            <person name="Delamuta J.R.M."/>
            <person name="Hungria M."/>
        </authorList>
    </citation>
    <scope>NUCLEOTIDE SEQUENCE [LARGE SCALE GENOMIC DNA]</scope>
    <source>
        <strain evidence="4 5">CNPSo 3140</strain>
    </source>
</reference>
<accession>A0A330GKG2</accession>
<dbReference type="GO" id="GO:0003676">
    <property type="term" value="F:nucleic acid binding"/>
    <property type="evidence" value="ECO:0007669"/>
    <property type="project" value="InterPro"/>
</dbReference>
<gene>
    <name evidence="4" type="ORF">DPM35_26770</name>
</gene>
<dbReference type="Proteomes" id="UP000251956">
    <property type="component" value="Unassembled WGS sequence"/>
</dbReference>
<evidence type="ECO:0000313" key="4">
    <source>
        <dbReference type="EMBL" id="RAZ72992.1"/>
    </source>
</evidence>
<dbReference type="SMART" id="SM00950">
    <property type="entry name" value="Piwi"/>
    <property type="match status" value="1"/>
</dbReference>
<sequence length="792" mass="87119">MHEPDMLETNLYRLGGLETVVARYRLFEIMGNDVPGSLYYAGVTRLQRTLTRQYQRPFAILQRGDTMNLAVPEDVADNIALHHNLVRWVASLEPVGDTVEIDCSADGDALDPIRLRFLNFIVQTPLYKNNGLWRPRSGDAFYHRDPASSRDGVEIFEGVSLRVVPYPRGGFGILLEAKTKLISARPIGAGADQNTIRGMKGSSCLYRMGDQWFEIKISGAGRSVSDPILFENGKAISLKEYLHKNAQRPIPKILVDLKGDGAVVNYRGSETAQVKAAPAELCFPVLDTHSKRGAYLQRQTIQSPGARRSKVFQFKRSFLDNIIFGNARITVADHAAELTARPFALPDILFGGGRRLYGTNPNGGRVDVRDYAKSRRRLLEQKGAGFYEASPLEPQVLIMPQSVMNAWGPAFVEDLQDEVARLYPGGGYRPKVLSFNDLSAPVNSANQAKAILELAQTGKLTPGDCAIMLHASNGRARMQDKLPALLMNKLRTDYGINAAVFHATTPDMAYQRVGSGADAKYVRKPDPAGRFAGYLTGAALNKILIPNAKWPFVLAAGLAADVVIGIDVKHQTAGIVLVADGGRIIRHKLKTSSKHEKLSAGIVESLLTDMLRSEAQYLPRLAKRIVVHRDGRVFPSEIAGLQSACRALAQDGHICEDFELSVFEIGKTSPAPLRLFKVHKWPAQKPDIFNPGMGEWMVLSEGEGHVCTTGWPLLPGGTARPLHVTRAAGTLSMEDALHDIFRLSCLTWTRPESCSRLPVSLKLCDTFLKDEGAEHDEDDMLHESDSVELETA</sequence>